<evidence type="ECO:0000256" key="3">
    <source>
        <dbReference type="ARBA" id="ARBA00022448"/>
    </source>
</evidence>
<dbReference type="PIRSF" id="PIRSF017835">
    <property type="entry name" value="ATP-synth_g_mitoch_animal"/>
    <property type="match status" value="1"/>
</dbReference>
<reference evidence="11" key="1">
    <citation type="journal article" date="2015" name="PLoS ONE">
        <title>A Comparative Analysis of the Venom Gland Transcriptomes of the Fishing Spiders Dolomedes mizhoanus and Dolomedes sulfurous.</title>
        <authorList>
            <person name="Xu X."/>
            <person name="Wang H."/>
            <person name="Zhang F."/>
            <person name="Hu Z."/>
            <person name="Liang S."/>
            <person name="Liu Z."/>
        </authorList>
    </citation>
    <scope>NUCLEOTIDE SEQUENCE</scope>
</reference>
<evidence type="ECO:0000313" key="11">
    <source>
        <dbReference type="EMBL" id="ALJ10909.1"/>
    </source>
</evidence>
<evidence type="ECO:0000256" key="4">
    <source>
        <dbReference type="ARBA" id="ARBA00022547"/>
    </source>
</evidence>
<dbReference type="Pfam" id="PF04718">
    <property type="entry name" value="ATP-synt_G"/>
    <property type="match status" value="1"/>
</dbReference>
<comment type="similarity">
    <text evidence="2 10">Belongs to the ATPase g subunit family.</text>
</comment>
<evidence type="ECO:0000256" key="5">
    <source>
        <dbReference type="ARBA" id="ARBA00022781"/>
    </source>
</evidence>
<keyword evidence="9 10" id="KW-0066">ATP synthesis</keyword>
<evidence type="ECO:0000256" key="8">
    <source>
        <dbReference type="ARBA" id="ARBA00023136"/>
    </source>
</evidence>
<keyword evidence="8 10" id="KW-0472">Membrane</keyword>
<keyword evidence="6 10" id="KW-0406">Ion transport</keyword>
<dbReference type="AlphaFoldDB" id="A0A0N7I0H6"/>
<dbReference type="GO" id="GO:0015986">
    <property type="term" value="P:proton motive force-driven ATP synthesis"/>
    <property type="evidence" value="ECO:0007669"/>
    <property type="project" value="UniProtKB-UniRule"/>
</dbReference>
<dbReference type="GO" id="GO:0045259">
    <property type="term" value="C:proton-transporting ATP synthase complex"/>
    <property type="evidence" value="ECO:0007669"/>
    <property type="project" value="UniProtKB-UniRule"/>
</dbReference>
<evidence type="ECO:0000256" key="6">
    <source>
        <dbReference type="ARBA" id="ARBA00023065"/>
    </source>
</evidence>
<dbReference type="InterPro" id="IPR016702">
    <property type="entry name" value="ATP5MG_metazoa"/>
</dbReference>
<evidence type="ECO:0000256" key="7">
    <source>
        <dbReference type="ARBA" id="ARBA00023128"/>
    </source>
</evidence>
<dbReference type="GO" id="GO:0015078">
    <property type="term" value="F:proton transmembrane transporter activity"/>
    <property type="evidence" value="ECO:0007669"/>
    <property type="project" value="UniProtKB-UniRule"/>
</dbReference>
<keyword evidence="4 10" id="KW-0138">CF(0)</keyword>
<name>A0A0N7I0H6_9ARAC</name>
<comment type="subcellular location">
    <subcellularLocation>
        <location evidence="1">Mitochondrion membrane</location>
    </subcellularLocation>
</comment>
<evidence type="ECO:0000256" key="10">
    <source>
        <dbReference type="PIRNR" id="PIRNR017835"/>
    </source>
</evidence>
<keyword evidence="3 10" id="KW-0813">Transport</keyword>
<protein>
    <recommendedName>
        <fullName evidence="10">ATP synthase subunit g</fullName>
        <shortName evidence="10">ATPase subunit g</shortName>
    </recommendedName>
</protein>
<organism evidence="11">
    <name type="scientific">Dolomedes sulfureus</name>
    <dbReference type="NCBI Taxonomy" id="492288"/>
    <lineage>
        <taxon>Eukaryota</taxon>
        <taxon>Metazoa</taxon>
        <taxon>Ecdysozoa</taxon>
        <taxon>Arthropoda</taxon>
        <taxon>Chelicerata</taxon>
        <taxon>Arachnida</taxon>
        <taxon>Araneae</taxon>
        <taxon>Araneomorphae</taxon>
        <taxon>Entelegynae</taxon>
        <taxon>Lycosoidea</taxon>
        <taxon>Pisauridae</taxon>
        <taxon>Dolomedes</taxon>
    </lineage>
</organism>
<proteinExistence type="evidence at transcript level"/>
<keyword evidence="5 10" id="KW-0375">Hydrogen ion transport</keyword>
<dbReference type="InterPro" id="IPR006808">
    <property type="entry name" value="ATP_synth_F0_gsu_mt"/>
</dbReference>
<dbReference type="EMBL" id="KP777767">
    <property type="protein sequence ID" value="ALJ10909.1"/>
    <property type="molecule type" value="mRNA"/>
</dbReference>
<sequence>MASIGSKLPVMVKGLMENSKPKLATFIKYARVELAPPKISEMPEVMSGFGRLMKGAKSGAWKNVTVREGWLNTLVALDIGFCFFIGECLGKGSLIGYQV</sequence>
<dbReference type="GO" id="GO:0031966">
    <property type="term" value="C:mitochondrial membrane"/>
    <property type="evidence" value="ECO:0007669"/>
    <property type="project" value="UniProtKB-SubCell"/>
</dbReference>
<keyword evidence="7 10" id="KW-0496">Mitochondrion</keyword>
<reference evidence="11" key="2">
    <citation type="submission" date="2015-02" db="EMBL/GenBank/DDBJ databases">
        <authorList>
            <person name="Chooi Y.-H."/>
        </authorList>
    </citation>
    <scope>NUCLEOTIDE SEQUENCE</scope>
</reference>
<evidence type="ECO:0000256" key="2">
    <source>
        <dbReference type="ARBA" id="ARBA00005699"/>
    </source>
</evidence>
<accession>A0A0N7I0H6</accession>
<evidence type="ECO:0000256" key="9">
    <source>
        <dbReference type="ARBA" id="ARBA00023310"/>
    </source>
</evidence>
<evidence type="ECO:0000256" key="1">
    <source>
        <dbReference type="ARBA" id="ARBA00004325"/>
    </source>
</evidence>